<name>A0ABP9FPH0_9SPHI</name>
<evidence type="ECO:0000256" key="9">
    <source>
        <dbReference type="ARBA" id="ARBA00023136"/>
    </source>
</evidence>
<keyword evidence="3" id="KW-0813">Transport</keyword>
<keyword evidence="8" id="KW-1133">Transmembrane helix</keyword>
<keyword evidence="6" id="KW-0812">Transmembrane</keyword>
<dbReference type="PROSITE" id="PS52015">
    <property type="entry name" value="TONB_CTD"/>
    <property type="match status" value="1"/>
</dbReference>
<evidence type="ECO:0000256" key="4">
    <source>
        <dbReference type="ARBA" id="ARBA00022475"/>
    </source>
</evidence>
<evidence type="ECO:0000256" key="1">
    <source>
        <dbReference type="ARBA" id="ARBA00004383"/>
    </source>
</evidence>
<keyword evidence="12" id="KW-1185">Reference proteome</keyword>
<reference evidence="12" key="1">
    <citation type="journal article" date="2019" name="Int. J. Syst. Evol. Microbiol.">
        <title>The Global Catalogue of Microorganisms (GCM) 10K type strain sequencing project: providing services to taxonomists for standard genome sequencing and annotation.</title>
        <authorList>
            <consortium name="The Broad Institute Genomics Platform"/>
            <consortium name="The Broad Institute Genome Sequencing Center for Infectious Disease"/>
            <person name="Wu L."/>
            <person name="Ma J."/>
        </authorList>
    </citation>
    <scope>NUCLEOTIDE SEQUENCE [LARGE SCALE GENOMIC DNA]</scope>
    <source>
        <strain evidence="12">JCM 18283</strain>
    </source>
</reference>
<accession>A0ABP9FPH0</accession>
<evidence type="ECO:0000256" key="8">
    <source>
        <dbReference type="ARBA" id="ARBA00022989"/>
    </source>
</evidence>
<protein>
    <recommendedName>
        <fullName evidence="10">TonB C-terminal domain-containing protein</fullName>
    </recommendedName>
</protein>
<dbReference type="Pfam" id="PF03544">
    <property type="entry name" value="TonB_C"/>
    <property type="match status" value="1"/>
</dbReference>
<dbReference type="InterPro" id="IPR006260">
    <property type="entry name" value="TonB/TolA_C"/>
</dbReference>
<dbReference type="RefSeq" id="WP_345329939.1">
    <property type="nucleotide sequence ID" value="NZ_BAABJI010000001.1"/>
</dbReference>
<evidence type="ECO:0000313" key="12">
    <source>
        <dbReference type="Proteomes" id="UP001501436"/>
    </source>
</evidence>
<dbReference type="EMBL" id="BAABJI010000001">
    <property type="protein sequence ID" value="GAA4909693.1"/>
    <property type="molecule type" value="Genomic_DNA"/>
</dbReference>
<dbReference type="InterPro" id="IPR037682">
    <property type="entry name" value="TonB_C"/>
</dbReference>
<sequence>MNRKLSLFTTTALMFSAATGNAQHLNKKLIAELKDIYSADQYYRLATKTAAEKYGWDSPATDSLMRLQGKADVENTSRVTAIIDKYGYPGKSLVGKENASLAFMVIQHSNAEIQRKYLPLLTKAAEKGELPKQSLALLIDRVKTGLNEKQVYGTQLWQMGNTVKLYPIVDEANVNVRRKKVGFPPLEIYLQQWNIKYKVPTQKGNPNPDSLYYSYEQREESPVELIGGEKALYAKIKYPENASQEHVSGWVTVELTVDKDGKPKNLSVVKGLGHGCDEEALRVMGEARFTNKTGEDHDMRYRLPFARR</sequence>
<keyword evidence="9" id="KW-0472">Membrane</keyword>
<comment type="similarity">
    <text evidence="2">Belongs to the TonB family.</text>
</comment>
<dbReference type="Proteomes" id="UP001501436">
    <property type="component" value="Unassembled WGS sequence"/>
</dbReference>
<feature type="domain" description="TonB C-terminal" evidence="10">
    <location>
        <begin position="223"/>
        <end position="308"/>
    </location>
</feature>
<evidence type="ECO:0000256" key="7">
    <source>
        <dbReference type="ARBA" id="ARBA00022927"/>
    </source>
</evidence>
<evidence type="ECO:0000259" key="10">
    <source>
        <dbReference type="PROSITE" id="PS52015"/>
    </source>
</evidence>
<keyword evidence="5" id="KW-0997">Cell inner membrane</keyword>
<dbReference type="InterPro" id="IPR051045">
    <property type="entry name" value="TonB-dependent_transducer"/>
</dbReference>
<comment type="subcellular location">
    <subcellularLocation>
        <location evidence="1">Cell inner membrane</location>
        <topology evidence="1">Single-pass membrane protein</topology>
        <orientation evidence="1">Periplasmic side</orientation>
    </subcellularLocation>
</comment>
<dbReference type="Pfam" id="PF20329">
    <property type="entry name" value="DUF6624"/>
    <property type="match status" value="1"/>
</dbReference>
<dbReference type="SUPFAM" id="SSF74653">
    <property type="entry name" value="TolA/TonB C-terminal domain"/>
    <property type="match status" value="1"/>
</dbReference>
<evidence type="ECO:0000256" key="5">
    <source>
        <dbReference type="ARBA" id="ARBA00022519"/>
    </source>
</evidence>
<evidence type="ECO:0000256" key="3">
    <source>
        <dbReference type="ARBA" id="ARBA00022448"/>
    </source>
</evidence>
<keyword evidence="4" id="KW-1003">Cell membrane</keyword>
<evidence type="ECO:0000256" key="2">
    <source>
        <dbReference type="ARBA" id="ARBA00006555"/>
    </source>
</evidence>
<dbReference type="InterPro" id="IPR046732">
    <property type="entry name" value="DUF6624"/>
</dbReference>
<keyword evidence="7" id="KW-0653">Protein transport</keyword>
<proteinExistence type="inferred from homology"/>
<dbReference type="NCBIfam" id="TIGR01352">
    <property type="entry name" value="tonB_Cterm"/>
    <property type="match status" value="1"/>
</dbReference>
<organism evidence="11 12">
    <name type="scientific">Mucilaginibacter defluvii</name>
    <dbReference type="NCBI Taxonomy" id="1196019"/>
    <lineage>
        <taxon>Bacteria</taxon>
        <taxon>Pseudomonadati</taxon>
        <taxon>Bacteroidota</taxon>
        <taxon>Sphingobacteriia</taxon>
        <taxon>Sphingobacteriales</taxon>
        <taxon>Sphingobacteriaceae</taxon>
        <taxon>Mucilaginibacter</taxon>
    </lineage>
</organism>
<evidence type="ECO:0000256" key="6">
    <source>
        <dbReference type="ARBA" id="ARBA00022692"/>
    </source>
</evidence>
<dbReference type="PANTHER" id="PTHR33446:SF2">
    <property type="entry name" value="PROTEIN TONB"/>
    <property type="match status" value="1"/>
</dbReference>
<gene>
    <name evidence="11" type="ORF">GCM10023313_10980</name>
</gene>
<dbReference type="Gene3D" id="3.30.1150.10">
    <property type="match status" value="1"/>
</dbReference>
<comment type="caution">
    <text evidence="11">The sequence shown here is derived from an EMBL/GenBank/DDBJ whole genome shotgun (WGS) entry which is preliminary data.</text>
</comment>
<dbReference type="PANTHER" id="PTHR33446">
    <property type="entry name" value="PROTEIN TONB-RELATED"/>
    <property type="match status" value="1"/>
</dbReference>
<evidence type="ECO:0000313" key="11">
    <source>
        <dbReference type="EMBL" id="GAA4909693.1"/>
    </source>
</evidence>